<sequence length="272" mass="31569">MKIFQLLWFILTCKSALAAYYCHYHYKSECYSDNKTVIISKCRTQPLRRFESIFIYEHNLLKTLPKPIVNIKVEYKQQLSKNFNSLISLKDLDFCAVMKNPLFTSYNFFKDCKKLYPEICHECPFLANTKVTVNISVPVYDCPSGRNGSSNPTLGVGNWWPDEIIYLKKLDVCTVMKNPFFTSYTFFDECKKHYLSLCHQCLFLAGEGSSYNISIKDDDCPRKNSNSNPVLGNGIWWPDGSYRFTIAVYSGDDKAVDVKYYWKIKNGDNKAF</sequence>
<gene>
    <name evidence="2" type="ORF">PVAND_009682</name>
</gene>
<accession>A0A9J6CE00</accession>
<keyword evidence="1" id="KW-0732">Signal</keyword>
<feature type="chain" id="PRO_5039893734" description="MD-2-related lipid-recognition domain-containing protein" evidence="1">
    <location>
        <begin position="19"/>
        <end position="272"/>
    </location>
</feature>
<feature type="signal peptide" evidence="1">
    <location>
        <begin position="1"/>
        <end position="18"/>
    </location>
</feature>
<name>A0A9J6CE00_POLVA</name>
<protein>
    <recommendedName>
        <fullName evidence="4">MD-2-related lipid-recognition domain-containing protein</fullName>
    </recommendedName>
</protein>
<dbReference type="EMBL" id="JADBJN010000001">
    <property type="protein sequence ID" value="KAG5680157.1"/>
    <property type="molecule type" value="Genomic_DNA"/>
</dbReference>
<evidence type="ECO:0000313" key="2">
    <source>
        <dbReference type="EMBL" id="KAG5680157.1"/>
    </source>
</evidence>
<dbReference type="OrthoDB" id="10636160at2759"/>
<evidence type="ECO:0000313" key="3">
    <source>
        <dbReference type="Proteomes" id="UP001107558"/>
    </source>
</evidence>
<dbReference type="Proteomes" id="UP001107558">
    <property type="component" value="Chromosome 1"/>
</dbReference>
<dbReference type="AlphaFoldDB" id="A0A9J6CE00"/>
<organism evidence="2 3">
    <name type="scientific">Polypedilum vanderplanki</name>
    <name type="common">Sleeping chironomid midge</name>
    <dbReference type="NCBI Taxonomy" id="319348"/>
    <lineage>
        <taxon>Eukaryota</taxon>
        <taxon>Metazoa</taxon>
        <taxon>Ecdysozoa</taxon>
        <taxon>Arthropoda</taxon>
        <taxon>Hexapoda</taxon>
        <taxon>Insecta</taxon>
        <taxon>Pterygota</taxon>
        <taxon>Neoptera</taxon>
        <taxon>Endopterygota</taxon>
        <taxon>Diptera</taxon>
        <taxon>Nematocera</taxon>
        <taxon>Chironomoidea</taxon>
        <taxon>Chironomidae</taxon>
        <taxon>Chironominae</taxon>
        <taxon>Polypedilum</taxon>
        <taxon>Polypedilum</taxon>
    </lineage>
</organism>
<keyword evidence="3" id="KW-1185">Reference proteome</keyword>
<evidence type="ECO:0008006" key="4">
    <source>
        <dbReference type="Google" id="ProtNLM"/>
    </source>
</evidence>
<evidence type="ECO:0000256" key="1">
    <source>
        <dbReference type="SAM" id="SignalP"/>
    </source>
</evidence>
<reference evidence="2" key="1">
    <citation type="submission" date="2021-03" db="EMBL/GenBank/DDBJ databases">
        <title>Chromosome level genome of the anhydrobiotic midge Polypedilum vanderplanki.</title>
        <authorList>
            <person name="Yoshida Y."/>
            <person name="Kikawada T."/>
            <person name="Gusev O."/>
        </authorList>
    </citation>
    <scope>NUCLEOTIDE SEQUENCE</scope>
    <source>
        <strain evidence="2">NIAS01</strain>
        <tissue evidence="2">Whole body or cell culture</tissue>
    </source>
</reference>
<proteinExistence type="predicted"/>
<comment type="caution">
    <text evidence="2">The sequence shown here is derived from an EMBL/GenBank/DDBJ whole genome shotgun (WGS) entry which is preliminary data.</text>
</comment>